<dbReference type="AlphaFoldDB" id="C1E1K0"/>
<evidence type="ECO:0000313" key="2">
    <source>
        <dbReference type="Proteomes" id="UP000002009"/>
    </source>
</evidence>
<dbReference type="InParanoid" id="C1E1K0"/>
<dbReference type="Proteomes" id="UP000002009">
    <property type="component" value="Chromosome 3"/>
</dbReference>
<dbReference type="PANTHER" id="PTHR39474:SF1">
    <property type="entry name" value="FUNGAL SPECIFIC TRANSCRIPTION FACTOR"/>
    <property type="match status" value="1"/>
</dbReference>
<dbReference type="EMBL" id="CP001324">
    <property type="protein sequence ID" value="ACO61755.1"/>
    <property type="molecule type" value="Genomic_DNA"/>
</dbReference>
<proteinExistence type="predicted"/>
<dbReference type="RefSeq" id="XP_002500497.1">
    <property type="nucleotide sequence ID" value="XM_002500451.1"/>
</dbReference>
<keyword evidence="2" id="KW-1185">Reference proteome</keyword>
<name>C1E1K0_MICCC</name>
<reference evidence="1 2" key="1">
    <citation type="journal article" date="2009" name="Science">
        <title>Green evolution and dynamic adaptations revealed by genomes of the marine picoeukaryotes Micromonas.</title>
        <authorList>
            <person name="Worden A.Z."/>
            <person name="Lee J.H."/>
            <person name="Mock T."/>
            <person name="Rouze P."/>
            <person name="Simmons M.P."/>
            <person name="Aerts A.L."/>
            <person name="Allen A.E."/>
            <person name="Cuvelier M.L."/>
            <person name="Derelle E."/>
            <person name="Everett M.V."/>
            <person name="Foulon E."/>
            <person name="Grimwood J."/>
            <person name="Gundlach H."/>
            <person name="Henrissat B."/>
            <person name="Napoli C."/>
            <person name="McDonald S.M."/>
            <person name="Parker M.S."/>
            <person name="Rombauts S."/>
            <person name="Salamov A."/>
            <person name="Von Dassow P."/>
            <person name="Badger J.H."/>
            <person name="Coutinho P.M."/>
            <person name="Demir E."/>
            <person name="Dubchak I."/>
            <person name="Gentemann C."/>
            <person name="Eikrem W."/>
            <person name="Gready J.E."/>
            <person name="John U."/>
            <person name="Lanier W."/>
            <person name="Lindquist E.A."/>
            <person name="Lucas S."/>
            <person name="Mayer K.F."/>
            <person name="Moreau H."/>
            <person name="Not F."/>
            <person name="Otillar R."/>
            <person name="Panaud O."/>
            <person name="Pangilinan J."/>
            <person name="Paulsen I."/>
            <person name="Piegu B."/>
            <person name="Poliakov A."/>
            <person name="Robbens S."/>
            <person name="Schmutz J."/>
            <person name="Toulza E."/>
            <person name="Wyss T."/>
            <person name="Zelensky A."/>
            <person name="Zhou K."/>
            <person name="Armbrust E.V."/>
            <person name="Bhattacharya D."/>
            <person name="Goodenough U.W."/>
            <person name="Van de Peer Y."/>
            <person name="Grigoriev I.V."/>
        </authorList>
    </citation>
    <scope>NUCLEOTIDE SEQUENCE [LARGE SCALE GENOMIC DNA]</scope>
    <source>
        <strain evidence="2">RCC299 / NOUM17</strain>
    </source>
</reference>
<accession>C1E1K0</accession>
<dbReference type="STRING" id="296587.C1E1K0"/>
<dbReference type="PANTHER" id="PTHR39474">
    <property type="entry name" value="UNNAMED PRODUCT"/>
    <property type="match status" value="1"/>
</dbReference>
<protein>
    <recommendedName>
        <fullName evidence="3">BZIP domain-containing protein</fullName>
    </recommendedName>
</protein>
<evidence type="ECO:0008006" key="3">
    <source>
        <dbReference type="Google" id="ProtNLM"/>
    </source>
</evidence>
<organism evidence="1 2">
    <name type="scientific">Micromonas commoda (strain RCC299 / NOUM17 / CCMP2709)</name>
    <name type="common">Picoplanktonic green alga</name>
    <dbReference type="NCBI Taxonomy" id="296587"/>
    <lineage>
        <taxon>Eukaryota</taxon>
        <taxon>Viridiplantae</taxon>
        <taxon>Chlorophyta</taxon>
        <taxon>Mamiellophyceae</taxon>
        <taxon>Mamiellales</taxon>
        <taxon>Mamiellaceae</taxon>
        <taxon>Micromonas</taxon>
    </lineage>
</organism>
<sequence length="57" mass="6652">MDAMGPVVVNEDGSLSRIANWPMLTDREKEVTQRRIAKRNKERLDRLREAAKENERA</sequence>
<gene>
    <name evidence="1" type="ORF">MICPUN_107904</name>
</gene>
<evidence type="ECO:0000313" key="1">
    <source>
        <dbReference type="EMBL" id="ACO61755.1"/>
    </source>
</evidence>
<dbReference type="KEGG" id="mis:MICPUN_107904"/>
<dbReference type="GeneID" id="8242112"/>
<dbReference type="OrthoDB" id="4590138at2759"/>